<comment type="caution">
    <text evidence="2">The sequence shown here is derived from an EMBL/GenBank/DDBJ whole genome shotgun (WGS) entry which is preliminary data.</text>
</comment>
<evidence type="ECO:0000313" key="3">
    <source>
        <dbReference type="Proteomes" id="UP001558713"/>
    </source>
</evidence>
<dbReference type="Gene3D" id="3.30.420.10">
    <property type="entry name" value="Ribonuclease H-like superfamily/Ribonuclease H"/>
    <property type="match status" value="1"/>
</dbReference>
<organism evidence="2 3">
    <name type="scientific">Cardamine amara subsp. amara</name>
    <dbReference type="NCBI Taxonomy" id="228776"/>
    <lineage>
        <taxon>Eukaryota</taxon>
        <taxon>Viridiplantae</taxon>
        <taxon>Streptophyta</taxon>
        <taxon>Embryophyta</taxon>
        <taxon>Tracheophyta</taxon>
        <taxon>Spermatophyta</taxon>
        <taxon>Magnoliopsida</taxon>
        <taxon>eudicotyledons</taxon>
        <taxon>Gunneridae</taxon>
        <taxon>Pentapetalae</taxon>
        <taxon>rosids</taxon>
        <taxon>malvids</taxon>
        <taxon>Brassicales</taxon>
        <taxon>Brassicaceae</taxon>
        <taxon>Cardamineae</taxon>
        <taxon>Cardamine</taxon>
    </lineage>
</organism>
<dbReference type="AlphaFoldDB" id="A0ABD1C577"/>
<evidence type="ECO:0000259" key="1">
    <source>
        <dbReference type="Pfam" id="PF13976"/>
    </source>
</evidence>
<proteinExistence type="predicted"/>
<dbReference type="SUPFAM" id="SSF53098">
    <property type="entry name" value="Ribonuclease H-like"/>
    <property type="match status" value="1"/>
</dbReference>
<dbReference type="InterPro" id="IPR039537">
    <property type="entry name" value="Retrotran_Ty1/copia-like"/>
</dbReference>
<dbReference type="Proteomes" id="UP001558713">
    <property type="component" value="Unassembled WGS sequence"/>
</dbReference>
<gene>
    <name evidence="2" type="ORF">V5N11_000918</name>
</gene>
<feature type="domain" description="GAG-pre-integrase" evidence="1">
    <location>
        <begin position="36"/>
        <end position="83"/>
    </location>
</feature>
<protein>
    <submittedName>
        <fullName evidence="2">Retrovirus-related Pol polyprotein from transposon TNT 1-94</fullName>
    </submittedName>
</protein>
<evidence type="ECO:0000313" key="2">
    <source>
        <dbReference type="EMBL" id="KAL1224587.1"/>
    </source>
</evidence>
<dbReference type="InterPro" id="IPR025724">
    <property type="entry name" value="GAG-pre-integrase_dom"/>
</dbReference>
<keyword evidence="3" id="KW-1185">Reference proteome</keyword>
<accession>A0ABD1C577</accession>
<dbReference type="Pfam" id="PF13976">
    <property type="entry name" value="gag_pre-integrs"/>
    <property type="match status" value="1"/>
</dbReference>
<dbReference type="InterPro" id="IPR036397">
    <property type="entry name" value="RNaseH_sf"/>
</dbReference>
<dbReference type="PANTHER" id="PTHR42648">
    <property type="entry name" value="TRANSPOSASE, PUTATIVE-RELATED"/>
    <property type="match status" value="1"/>
</dbReference>
<reference evidence="2 3" key="1">
    <citation type="submission" date="2024-04" db="EMBL/GenBank/DDBJ databases">
        <title>Genome assembly C_amara_ONT_v2.</title>
        <authorList>
            <person name="Yant L."/>
            <person name="Moore C."/>
            <person name="Slenker M."/>
        </authorList>
    </citation>
    <scope>NUCLEOTIDE SEQUENCE [LARGE SCALE GENOMIC DNA]</scope>
    <source>
        <tissue evidence="2">Leaf</tissue>
    </source>
</reference>
<name>A0ABD1C577_CARAN</name>
<dbReference type="InterPro" id="IPR012337">
    <property type="entry name" value="RNaseH-like_sf"/>
</dbReference>
<dbReference type="PANTHER" id="PTHR42648:SF28">
    <property type="entry name" value="TRANSPOSON-ENCODED PROTEIN WITH RIBONUCLEASE H-LIKE AND RETROVIRUS ZINC FINGER-LIKE DOMAINS"/>
    <property type="match status" value="1"/>
</dbReference>
<dbReference type="EMBL" id="JBANAX010000050">
    <property type="protein sequence ID" value="KAL1224587.1"/>
    <property type="molecule type" value="Genomic_DNA"/>
</dbReference>
<sequence length="184" mass="21271">MGHLANIDNLYVLYYVASYPENLNINIRGTKQKLINKTSAALWHKRLGHFSEKRIKHLISDQVLDTLDFSDIGQCVNCIKGKQTNQRGRDIYLSSEVLELIHTYVCGSFPTASWNGHRYFVSFIDDFSRYGHLYLLHEKLEVLDVFKVFKTEVELQLGKHIKAVRSDRGGEYYGRYDGSGEQHP</sequence>